<dbReference type="GO" id="GO:0005886">
    <property type="term" value="C:plasma membrane"/>
    <property type="evidence" value="ECO:0007669"/>
    <property type="project" value="UniProtKB-SubCell"/>
</dbReference>
<feature type="transmembrane region" description="Helical" evidence="6">
    <location>
        <begin position="38"/>
        <end position="58"/>
    </location>
</feature>
<comment type="subcellular location">
    <subcellularLocation>
        <location evidence="1">Cell membrane</location>
        <topology evidence="1">Multi-pass membrane protein</topology>
    </subcellularLocation>
</comment>
<keyword evidence="3 6" id="KW-0812">Transmembrane</keyword>
<accession>A0A0S4QTY9</accession>
<evidence type="ECO:0000256" key="4">
    <source>
        <dbReference type="ARBA" id="ARBA00022989"/>
    </source>
</evidence>
<name>A0A0S4QTY9_9ACTN</name>
<reference evidence="8" key="1">
    <citation type="submission" date="2015-11" db="EMBL/GenBank/DDBJ databases">
        <authorList>
            <person name="Varghese N."/>
        </authorList>
    </citation>
    <scope>NUCLEOTIDE SEQUENCE [LARGE SCALE GENOMIC DNA]</scope>
    <source>
        <strain evidence="8">DSM 45899</strain>
    </source>
</reference>
<gene>
    <name evidence="7" type="ORF">Ga0074812_115116</name>
</gene>
<keyword evidence="5 6" id="KW-0472">Membrane</keyword>
<evidence type="ECO:0000313" key="8">
    <source>
        <dbReference type="Proteomes" id="UP000198802"/>
    </source>
</evidence>
<protein>
    <submittedName>
        <fullName evidence="7">Cytochrome C oxidase subunit IV</fullName>
    </submittedName>
</protein>
<keyword evidence="8" id="KW-1185">Reference proteome</keyword>
<feature type="transmembrane region" description="Helical" evidence="6">
    <location>
        <begin position="70"/>
        <end position="92"/>
    </location>
</feature>
<feature type="transmembrane region" description="Helical" evidence="6">
    <location>
        <begin position="9"/>
        <end position="26"/>
    </location>
</feature>
<proteinExistence type="predicted"/>
<evidence type="ECO:0000256" key="5">
    <source>
        <dbReference type="ARBA" id="ARBA00023136"/>
    </source>
</evidence>
<keyword evidence="4 6" id="KW-1133">Transmembrane helix</keyword>
<evidence type="ECO:0000256" key="1">
    <source>
        <dbReference type="ARBA" id="ARBA00004651"/>
    </source>
</evidence>
<dbReference type="RefSeq" id="WP_091280174.1">
    <property type="nucleotide sequence ID" value="NZ_FAOZ01000015.1"/>
</dbReference>
<dbReference type="Proteomes" id="UP000198802">
    <property type="component" value="Unassembled WGS sequence"/>
</dbReference>
<evidence type="ECO:0000256" key="3">
    <source>
        <dbReference type="ARBA" id="ARBA00022692"/>
    </source>
</evidence>
<keyword evidence="2" id="KW-1003">Cell membrane</keyword>
<dbReference type="InterPro" id="IPR005171">
    <property type="entry name" value="Cyt_c_oxidase_su4_prok"/>
</dbReference>
<evidence type="ECO:0000256" key="2">
    <source>
        <dbReference type="ARBA" id="ARBA00022475"/>
    </source>
</evidence>
<evidence type="ECO:0000313" key="7">
    <source>
        <dbReference type="EMBL" id="CUU57914.1"/>
    </source>
</evidence>
<dbReference type="Pfam" id="PF03626">
    <property type="entry name" value="COX4_pro"/>
    <property type="match status" value="1"/>
</dbReference>
<organism evidence="7 8">
    <name type="scientific">Parafrankia irregularis</name>
    <dbReference type="NCBI Taxonomy" id="795642"/>
    <lineage>
        <taxon>Bacteria</taxon>
        <taxon>Bacillati</taxon>
        <taxon>Actinomycetota</taxon>
        <taxon>Actinomycetes</taxon>
        <taxon>Frankiales</taxon>
        <taxon>Frankiaceae</taxon>
        <taxon>Parafrankia</taxon>
    </lineage>
</organism>
<dbReference type="EMBL" id="FAOZ01000015">
    <property type="protein sequence ID" value="CUU57914.1"/>
    <property type="molecule type" value="Genomic_DNA"/>
</dbReference>
<sequence>MLSASNKRLFAAWIVLSAITAAYLWIDHSADDHGTPIASTSATVGAIVLALVKVRIIMREFMEVRHAPRLLCRLTDLWVVLMAAGLLGMYFAGKAVA</sequence>
<evidence type="ECO:0000256" key="6">
    <source>
        <dbReference type="SAM" id="Phobius"/>
    </source>
</evidence>
<dbReference type="AlphaFoldDB" id="A0A0S4QTY9"/>